<dbReference type="AlphaFoldDB" id="A0AAQ3NMZ1"/>
<dbReference type="Gene3D" id="1.20.140.40">
    <property type="entry name" value="Invertase/pectin methylesterase inhibitor family protein"/>
    <property type="match status" value="1"/>
</dbReference>
<dbReference type="InterPro" id="IPR035513">
    <property type="entry name" value="Invertase/methylesterase_inhib"/>
</dbReference>
<protein>
    <recommendedName>
        <fullName evidence="8">Pectinesterase inhibitor domain-containing protein</fullName>
    </recommendedName>
</protein>
<dbReference type="GO" id="GO:0048046">
    <property type="term" value="C:apoplast"/>
    <property type="evidence" value="ECO:0007669"/>
    <property type="project" value="UniProtKB-SubCell"/>
</dbReference>
<keyword evidence="4" id="KW-0732">Signal</keyword>
<evidence type="ECO:0000313" key="10">
    <source>
        <dbReference type="Proteomes" id="UP001374535"/>
    </source>
</evidence>
<dbReference type="PANTHER" id="PTHR36333">
    <property type="entry name" value="DIMETHYLALLYL, ADENOSINE TRNA METHYLTHIOTRANSFERASE"/>
    <property type="match status" value="1"/>
</dbReference>
<dbReference type="FunFam" id="1.20.140.40:FF:000006">
    <property type="entry name" value="Pectinesterase inhibitor 3"/>
    <property type="match status" value="1"/>
</dbReference>
<dbReference type="SMART" id="SM00856">
    <property type="entry name" value="PMEI"/>
    <property type="match status" value="1"/>
</dbReference>
<proteinExistence type="inferred from homology"/>
<organism evidence="9 10">
    <name type="scientific">Vigna mungo</name>
    <name type="common">Black gram</name>
    <name type="synonym">Phaseolus mungo</name>
    <dbReference type="NCBI Taxonomy" id="3915"/>
    <lineage>
        <taxon>Eukaryota</taxon>
        <taxon>Viridiplantae</taxon>
        <taxon>Streptophyta</taxon>
        <taxon>Embryophyta</taxon>
        <taxon>Tracheophyta</taxon>
        <taxon>Spermatophyta</taxon>
        <taxon>Magnoliopsida</taxon>
        <taxon>eudicotyledons</taxon>
        <taxon>Gunneridae</taxon>
        <taxon>Pentapetalae</taxon>
        <taxon>rosids</taxon>
        <taxon>fabids</taxon>
        <taxon>Fabales</taxon>
        <taxon>Fabaceae</taxon>
        <taxon>Papilionoideae</taxon>
        <taxon>50 kb inversion clade</taxon>
        <taxon>NPAAA clade</taxon>
        <taxon>indigoferoid/millettioid clade</taxon>
        <taxon>Phaseoleae</taxon>
        <taxon>Vigna</taxon>
    </lineage>
</organism>
<dbReference type="PANTHER" id="PTHR36333:SF1">
    <property type="entry name" value="DIMETHYLALLYL, ADENOSINE TRNA METHYLTHIOTRANSFERASE"/>
    <property type="match status" value="1"/>
</dbReference>
<dbReference type="InterPro" id="IPR006501">
    <property type="entry name" value="Pectinesterase_inhib_dom"/>
</dbReference>
<comment type="subcellular location">
    <subcellularLocation>
        <location evidence="1">Secreted</location>
        <location evidence="1">Extracellular space</location>
        <location evidence="1">Apoplast</location>
    </subcellularLocation>
</comment>
<accession>A0AAQ3NMZ1</accession>
<evidence type="ECO:0000259" key="8">
    <source>
        <dbReference type="SMART" id="SM00856"/>
    </source>
</evidence>
<dbReference type="Proteomes" id="UP001374535">
    <property type="component" value="Chromosome 5"/>
</dbReference>
<dbReference type="SUPFAM" id="SSF101148">
    <property type="entry name" value="Plant invertase/pectin methylesterase inhibitor"/>
    <property type="match status" value="1"/>
</dbReference>
<keyword evidence="5" id="KW-1015">Disulfide bond</keyword>
<name>A0AAQ3NMZ1_VIGMU</name>
<evidence type="ECO:0000256" key="6">
    <source>
        <dbReference type="ARBA" id="ARBA00038471"/>
    </source>
</evidence>
<keyword evidence="3" id="KW-0964">Secreted</keyword>
<keyword evidence="7" id="KW-0175">Coiled coil</keyword>
<evidence type="ECO:0000256" key="4">
    <source>
        <dbReference type="ARBA" id="ARBA00022729"/>
    </source>
</evidence>
<evidence type="ECO:0000313" key="9">
    <source>
        <dbReference type="EMBL" id="WVZ12896.1"/>
    </source>
</evidence>
<dbReference type="GO" id="GO:0004857">
    <property type="term" value="F:enzyme inhibitor activity"/>
    <property type="evidence" value="ECO:0007669"/>
    <property type="project" value="InterPro"/>
</dbReference>
<evidence type="ECO:0000256" key="7">
    <source>
        <dbReference type="SAM" id="Coils"/>
    </source>
</evidence>
<dbReference type="Pfam" id="PF04043">
    <property type="entry name" value="PMEI"/>
    <property type="match status" value="1"/>
</dbReference>
<dbReference type="NCBIfam" id="TIGR01614">
    <property type="entry name" value="PME_inhib"/>
    <property type="match status" value="1"/>
</dbReference>
<evidence type="ECO:0000256" key="3">
    <source>
        <dbReference type="ARBA" id="ARBA00022525"/>
    </source>
</evidence>
<feature type="coiled-coil region" evidence="7">
    <location>
        <begin position="183"/>
        <end position="210"/>
    </location>
</feature>
<evidence type="ECO:0000256" key="1">
    <source>
        <dbReference type="ARBA" id="ARBA00004271"/>
    </source>
</evidence>
<dbReference type="CDD" id="cd15798">
    <property type="entry name" value="PMEI-like_3"/>
    <property type="match status" value="1"/>
</dbReference>
<keyword evidence="2" id="KW-0052">Apoplast</keyword>
<gene>
    <name evidence="9" type="ORF">V8G54_017426</name>
</gene>
<comment type="similarity">
    <text evidence="6">Belongs to the PMEI family.</text>
</comment>
<sequence length="478" mass="54244">MDKKERKGEWNRLNYRAIRISEVVKDNANLIWKGKEVAVARWSFGFATTSVSAAAGYRRRSNCRWRTPTILSVGWDPEGVLGPPQTGHLARLEFRRRLERDSEAREAFQRQVEEEKERRQTLRQSRILPDTPEELIEYFLDTEAQEIEFEIARMRPRLDEGFFAQLKFELGQLRFAVNKTEHMEERQIELEALEKAIQEGIEAYDKMQGELIKARASLTKILTSKDVKATLLDMVEKNEINRSLLALLDENIANAHKGNQKKAAEYMEKLRGSVIRYITLDMAITVRLVSLLLMNLVIYMSSTAQCSITKHADPNPAEATRYPVLCVHSLLAYAAVIHRSDRQLAMTALSVSISRTRSSVSFLKKMSKARGMKGREWRAVQDCVETIGDSVERLKQSVRELGRTGLGEDFAWHMSNVQTWVSAALTDDNTCLDGFAGSSMNGNVKSDITERVIHVAQVTSNALALVNRFASTHATHSP</sequence>
<evidence type="ECO:0000256" key="5">
    <source>
        <dbReference type="ARBA" id="ARBA00023157"/>
    </source>
</evidence>
<feature type="domain" description="Pectinesterase inhibitor" evidence="8">
    <location>
        <begin position="311"/>
        <end position="465"/>
    </location>
</feature>
<feature type="coiled-coil region" evidence="7">
    <location>
        <begin position="98"/>
        <end position="125"/>
    </location>
</feature>
<reference evidence="9 10" key="1">
    <citation type="journal article" date="2023" name="Life. Sci Alliance">
        <title>Evolutionary insights into 3D genome organization and epigenetic landscape of Vigna mungo.</title>
        <authorList>
            <person name="Junaid A."/>
            <person name="Singh B."/>
            <person name="Bhatia S."/>
        </authorList>
    </citation>
    <scope>NUCLEOTIDE SEQUENCE [LARGE SCALE GENOMIC DNA]</scope>
    <source>
        <strain evidence="9">Urdbean</strain>
    </source>
</reference>
<dbReference type="GO" id="GO:0009570">
    <property type="term" value="C:chloroplast stroma"/>
    <property type="evidence" value="ECO:0007669"/>
    <property type="project" value="TreeGrafter"/>
</dbReference>
<evidence type="ECO:0000256" key="2">
    <source>
        <dbReference type="ARBA" id="ARBA00022523"/>
    </source>
</evidence>
<keyword evidence="10" id="KW-1185">Reference proteome</keyword>
<dbReference type="EMBL" id="CP144696">
    <property type="protein sequence ID" value="WVZ12896.1"/>
    <property type="molecule type" value="Genomic_DNA"/>
</dbReference>